<proteinExistence type="predicted"/>
<dbReference type="EMBL" id="LR798281">
    <property type="protein sequence ID" value="CAB5220181.1"/>
    <property type="molecule type" value="Genomic_DNA"/>
</dbReference>
<sequence>MTKENPNSPFLWKSRTEPSIFFKDPYFRAKKMSPEQAQNLNRMHNFTIRQQQAFGARNADSSIKKDS</sequence>
<reference evidence="1" key="1">
    <citation type="submission" date="2020-05" db="EMBL/GenBank/DDBJ databases">
        <authorList>
            <person name="Chiriac C."/>
            <person name="Salcher M."/>
            <person name="Ghai R."/>
            <person name="Kavagutti S V."/>
        </authorList>
    </citation>
    <scope>NUCLEOTIDE SEQUENCE</scope>
</reference>
<name>A0A6J7WQ48_9CAUD</name>
<protein>
    <submittedName>
        <fullName evidence="1">Uncharacterized protein</fullName>
    </submittedName>
</protein>
<gene>
    <name evidence="1" type="ORF">UFOVP232_76</name>
</gene>
<accession>A0A6J7WQ48</accession>
<organism evidence="1">
    <name type="scientific">uncultured Caudovirales phage</name>
    <dbReference type="NCBI Taxonomy" id="2100421"/>
    <lineage>
        <taxon>Viruses</taxon>
        <taxon>Duplodnaviria</taxon>
        <taxon>Heunggongvirae</taxon>
        <taxon>Uroviricota</taxon>
        <taxon>Caudoviricetes</taxon>
        <taxon>Peduoviridae</taxon>
        <taxon>Maltschvirus</taxon>
        <taxon>Maltschvirus maltsch</taxon>
    </lineage>
</organism>
<evidence type="ECO:0000313" key="1">
    <source>
        <dbReference type="EMBL" id="CAB5220181.1"/>
    </source>
</evidence>